<dbReference type="HAMAP" id="MF_01337_B">
    <property type="entry name" value="Ribosomal_uL18_B"/>
    <property type="match status" value="1"/>
</dbReference>
<accession>A0A2T0AL87</accession>
<name>A0A2T0AL87_9FIRM</name>
<dbReference type="GO" id="GO:0022625">
    <property type="term" value="C:cytosolic large ribosomal subunit"/>
    <property type="evidence" value="ECO:0007669"/>
    <property type="project" value="TreeGrafter"/>
</dbReference>
<dbReference type="CDD" id="cd00432">
    <property type="entry name" value="Ribosomal_L18_L5e"/>
    <property type="match status" value="1"/>
</dbReference>
<keyword evidence="5 7" id="KW-0687">Ribonucleoprotein</keyword>
<dbReference type="GO" id="GO:0006412">
    <property type="term" value="P:translation"/>
    <property type="evidence" value="ECO:0007669"/>
    <property type="project" value="UniProtKB-UniRule"/>
</dbReference>
<evidence type="ECO:0000256" key="4">
    <source>
        <dbReference type="ARBA" id="ARBA00022980"/>
    </source>
</evidence>
<dbReference type="AlphaFoldDB" id="A0A2T0AL87"/>
<evidence type="ECO:0000256" key="1">
    <source>
        <dbReference type="ARBA" id="ARBA00007116"/>
    </source>
</evidence>
<dbReference type="Pfam" id="PF00861">
    <property type="entry name" value="Ribosomal_L18p"/>
    <property type="match status" value="1"/>
</dbReference>
<reference evidence="8 9" key="1">
    <citation type="submission" date="2018-03" db="EMBL/GenBank/DDBJ databases">
        <title>Genome sequence of Moorella humiferrea DSM 23265.</title>
        <authorList>
            <person name="Poehlein A."/>
            <person name="Daniel R."/>
        </authorList>
    </citation>
    <scope>NUCLEOTIDE SEQUENCE [LARGE SCALE GENOMIC DNA]</scope>
    <source>
        <strain evidence="8 9">DSM 23265</strain>
    </source>
</reference>
<sequence length="121" mass="13571">MFKRIDRKATRRRKHLRVRRRIMGTSERPRLSVYRSLRHMYAQIIDDTRGVTLVAASTLDPALKSLEATGNKEAAKKVGELIAQKALAKGIKKVVFDRGGNIYHGRIAALAEGAREAGLEF</sequence>
<comment type="subunit">
    <text evidence="7">Part of the 50S ribosomal subunit; part of the 5S rRNA/L5/L18/L25 subcomplex. Contacts the 5S and 23S rRNAs.</text>
</comment>
<dbReference type="RefSeq" id="WP_106006330.1">
    <property type="nucleotide sequence ID" value="NZ_CP136418.1"/>
</dbReference>
<dbReference type="NCBIfam" id="TIGR00060">
    <property type="entry name" value="L18_bact"/>
    <property type="match status" value="1"/>
</dbReference>
<dbReference type="EMBL" id="PVXM01000056">
    <property type="protein sequence ID" value="PRR69315.1"/>
    <property type="molecule type" value="Genomic_DNA"/>
</dbReference>
<evidence type="ECO:0000256" key="2">
    <source>
        <dbReference type="ARBA" id="ARBA00022730"/>
    </source>
</evidence>
<evidence type="ECO:0000313" key="9">
    <source>
        <dbReference type="Proteomes" id="UP000238415"/>
    </source>
</evidence>
<dbReference type="PANTHER" id="PTHR12899">
    <property type="entry name" value="39S RIBOSOMAL PROTEIN L18, MITOCHONDRIAL"/>
    <property type="match status" value="1"/>
</dbReference>
<dbReference type="PANTHER" id="PTHR12899:SF3">
    <property type="entry name" value="LARGE RIBOSOMAL SUBUNIT PROTEIN UL18M"/>
    <property type="match status" value="1"/>
</dbReference>
<evidence type="ECO:0000256" key="6">
    <source>
        <dbReference type="ARBA" id="ARBA00035197"/>
    </source>
</evidence>
<dbReference type="Gene3D" id="3.30.420.100">
    <property type="match status" value="1"/>
</dbReference>
<dbReference type="OrthoDB" id="9810939at2"/>
<dbReference type="SUPFAM" id="SSF53137">
    <property type="entry name" value="Translational machinery components"/>
    <property type="match status" value="1"/>
</dbReference>
<keyword evidence="9" id="KW-1185">Reference proteome</keyword>
<dbReference type="InterPro" id="IPR005484">
    <property type="entry name" value="Ribosomal_uL18_bac/plant/anim"/>
</dbReference>
<keyword evidence="4 7" id="KW-0689">Ribosomal protein</keyword>
<proteinExistence type="inferred from homology"/>
<dbReference type="InterPro" id="IPR004389">
    <property type="entry name" value="Ribosomal_uL18_bac-type"/>
</dbReference>
<gene>
    <name evidence="7 8" type="primary">rplR</name>
    <name evidence="8" type="ORF">MOHU_24120</name>
</gene>
<comment type="caution">
    <text evidence="8">The sequence shown here is derived from an EMBL/GenBank/DDBJ whole genome shotgun (WGS) entry which is preliminary data.</text>
</comment>
<dbReference type="FunFam" id="3.30.420.100:FF:000001">
    <property type="entry name" value="50S ribosomal protein L18"/>
    <property type="match status" value="1"/>
</dbReference>
<comment type="similarity">
    <text evidence="1 7">Belongs to the universal ribosomal protein uL18 family.</text>
</comment>
<dbReference type="GO" id="GO:0003735">
    <property type="term" value="F:structural constituent of ribosome"/>
    <property type="evidence" value="ECO:0007669"/>
    <property type="project" value="InterPro"/>
</dbReference>
<keyword evidence="2 7" id="KW-0699">rRNA-binding</keyword>
<evidence type="ECO:0000313" key="8">
    <source>
        <dbReference type="EMBL" id="PRR69315.1"/>
    </source>
</evidence>
<protein>
    <recommendedName>
        <fullName evidence="6 7">Large ribosomal subunit protein uL18</fullName>
    </recommendedName>
</protein>
<organism evidence="8 9">
    <name type="scientific">Neomoorella humiferrea</name>
    <dbReference type="NCBI Taxonomy" id="676965"/>
    <lineage>
        <taxon>Bacteria</taxon>
        <taxon>Bacillati</taxon>
        <taxon>Bacillota</taxon>
        <taxon>Clostridia</taxon>
        <taxon>Neomoorellales</taxon>
        <taxon>Neomoorellaceae</taxon>
        <taxon>Neomoorella</taxon>
    </lineage>
</organism>
<dbReference type="Proteomes" id="UP000238415">
    <property type="component" value="Unassembled WGS sequence"/>
</dbReference>
<dbReference type="GO" id="GO:0008097">
    <property type="term" value="F:5S rRNA binding"/>
    <property type="evidence" value="ECO:0007669"/>
    <property type="project" value="TreeGrafter"/>
</dbReference>
<comment type="function">
    <text evidence="7">This is one of the proteins that bind and probably mediate the attachment of the 5S RNA into the large ribosomal subunit, where it forms part of the central protuberance.</text>
</comment>
<keyword evidence="3 7" id="KW-0694">RNA-binding</keyword>
<evidence type="ECO:0000256" key="7">
    <source>
        <dbReference type="HAMAP-Rule" id="MF_01337"/>
    </source>
</evidence>
<evidence type="ECO:0000256" key="3">
    <source>
        <dbReference type="ARBA" id="ARBA00022884"/>
    </source>
</evidence>
<dbReference type="InterPro" id="IPR057268">
    <property type="entry name" value="Ribosomal_L18"/>
</dbReference>
<evidence type="ECO:0000256" key="5">
    <source>
        <dbReference type="ARBA" id="ARBA00023274"/>
    </source>
</evidence>